<keyword evidence="6 7" id="KW-0472">Membrane</keyword>
<dbReference type="OrthoDB" id="9815217at2"/>
<dbReference type="HOGENOM" id="CLU_016890_0_1_6"/>
<dbReference type="InterPro" id="IPR006665">
    <property type="entry name" value="OmpA-like"/>
</dbReference>
<keyword evidence="3" id="KW-1003">Cell membrane</keyword>
<protein>
    <submittedName>
        <fullName evidence="10">OmpA/MotB family protein</fullName>
    </submittedName>
</protein>
<dbReference type="Gene3D" id="3.30.1330.60">
    <property type="entry name" value="OmpA-like domain"/>
    <property type="match status" value="1"/>
</dbReference>
<dbReference type="GO" id="GO:0005886">
    <property type="term" value="C:plasma membrane"/>
    <property type="evidence" value="ECO:0007669"/>
    <property type="project" value="UniProtKB-SubCell"/>
</dbReference>
<dbReference type="InterPro" id="IPR036737">
    <property type="entry name" value="OmpA-like_sf"/>
</dbReference>
<organism evidence="10">
    <name type="scientific">Hydrogenovibrio crunogenus (strain DSM 25203 / XCL-2)</name>
    <name type="common">Thiomicrospira crunogena</name>
    <dbReference type="NCBI Taxonomy" id="317025"/>
    <lineage>
        <taxon>Bacteria</taxon>
        <taxon>Pseudomonadati</taxon>
        <taxon>Pseudomonadota</taxon>
        <taxon>Gammaproteobacteria</taxon>
        <taxon>Thiotrichales</taxon>
        <taxon>Piscirickettsiaceae</taxon>
        <taxon>Hydrogenovibrio</taxon>
    </lineage>
</organism>
<dbReference type="PANTHER" id="PTHR30329">
    <property type="entry name" value="STATOR ELEMENT OF FLAGELLAR MOTOR COMPLEX"/>
    <property type="match status" value="1"/>
</dbReference>
<accession>Q31F94</accession>
<dbReference type="InterPro" id="IPR025713">
    <property type="entry name" value="MotB-like_N_dom"/>
</dbReference>
<comment type="similarity">
    <text evidence="2">Belongs to the MotB family.</text>
</comment>
<evidence type="ECO:0000256" key="5">
    <source>
        <dbReference type="ARBA" id="ARBA00022989"/>
    </source>
</evidence>
<evidence type="ECO:0000313" key="10">
    <source>
        <dbReference type="EMBL" id="ABB42179.1"/>
    </source>
</evidence>
<name>Q31F94_HYDCU</name>
<comment type="subcellular location">
    <subcellularLocation>
        <location evidence="1">Cell membrane</location>
        <topology evidence="1">Single-pass membrane protein</topology>
    </subcellularLocation>
</comment>
<dbReference type="Pfam" id="PF13677">
    <property type="entry name" value="MotB_plug"/>
    <property type="match status" value="1"/>
</dbReference>
<gene>
    <name evidence="10" type="ordered locus">Tcr_1587</name>
</gene>
<keyword evidence="4 8" id="KW-0812">Transmembrane</keyword>
<sequence>MNDISDKDLADAIQEHPEFQKKTRASLKKQSVDKEGGQDEWLITYADAMTLILAFFILILSISEIKQDKFETLQTNLGQGLLKKEKVVNPLQNLESALSKVLESNQINPAEAMTLNENELRIDLPGELLFEVGSTQLEPKSKQLITALAKEINAFPLHNYLIEIEGHTDDTPIHSIRFPSNWELSAGRAISVLKVFFNTGINKQRLKAIGYADTRPKKPNRTKKGIAIPGNQATNRRVEIKVAKSSIGALKSPEYRLKH</sequence>
<feature type="transmembrane region" description="Helical" evidence="8">
    <location>
        <begin position="42"/>
        <end position="62"/>
    </location>
</feature>
<dbReference type="AlphaFoldDB" id="Q31F94"/>
<dbReference type="SUPFAM" id="SSF103088">
    <property type="entry name" value="OmpA-like"/>
    <property type="match status" value="1"/>
</dbReference>
<evidence type="ECO:0000256" key="6">
    <source>
        <dbReference type="ARBA" id="ARBA00023136"/>
    </source>
</evidence>
<dbReference type="KEGG" id="tcx:Tcr_1587"/>
<keyword evidence="5 8" id="KW-1133">Transmembrane helix</keyword>
<evidence type="ECO:0000259" key="9">
    <source>
        <dbReference type="PROSITE" id="PS51123"/>
    </source>
</evidence>
<evidence type="ECO:0000256" key="7">
    <source>
        <dbReference type="PROSITE-ProRule" id="PRU00473"/>
    </source>
</evidence>
<dbReference type="STRING" id="317025.Tcr_1587"/>
<dbReference type="Pfam" id="PF00691">
    <property type="entry name" value="OmpA"/>
    <property type="match status" value="1"/>
</dbReference>
<evidence type="ECO:0000256" key="3">
    <source>
        <dbReference type="ARBA" id="ARBA00022475"/>
    </source>
</evidence>
<dbReference type="CDD" id="cd07185">
    <property type="entry name" value="OmpA_C-like"/>
    <property type="match status" value="1"/>
</dbReference>
<feature type="domain" description="OmpA-like" evidence="9">
    <location>
        <begin position="117"/>
        <end position="246"/>
    </location>
</feature>
<evidence type="ECO:0000256" key="4">
    <source>
        <dbReference type="ARBA" id="ARBA00022692"/>
    </source>
</evidence>
<proteinExistence type="inferred from homology"/>
<dbReference type="InterPro" id="IPR050330">
    <property type="entry name" value="Bact_OuterMem_StrucFunc"/>
</dbReference>
<dbReference type="PROSITE" id="PS51123">
    <property type="entry name" value="OMPA_2"/>
    <property type="match status" value="1"/>
</dbReference>
<dbReference type="PANTHER" id="PTHR30329:SF21">
    <property type="entry name" value="LIPOPROTEIN YIAD-RELATED"/>
    <property type="match status" value="1"/>
</dbReference>
<evidence type="ECO:0000256" key="8">
    <source>
        <dbReference type="SAM" id="Phobius"/>
    </source>
</evidence>
<dbReference type="EMBL" id="CP000109">
    <property type="protein sequence ID" value="ABB42179.1"/>
    <property type="molecule type" value="Genomic_DNA"/>
</dbReference>
<evidence type="ECO:0000256" key="2">
    <source>
        <dbReference type="ARBA" id="ARBA00008914"/>
    </source>
</evidence>
<reference evidence="10" key="1">
    <citation type="submission" date="2006-07" db="EMBL/GenBank/DDBJ databases">
        <title>Complete sequence of Thiomicrospira crunogena XCL-2.</title>
        <authorList>
            <consortium name="US DOE Joint Genome Institute"/>
            <person name="Copeland A."/>
            <person name="Lucas S."/>
            <person name="Lapidus A."/>
            <person name="Barry K."/>
            <person name="Detter J.C."/>
            <person name="Glavina del Rio T."/>
            <person name="Hammon N."/>
            <person name="Israni S."/>
            <person name="Dalin E."/>
            <person name="Tice H."/>
            <person name="Pitluck S."/>
            <person name="Chain P."/>
            <person name="Malfatti S."/>
            <person name="Shin M."/>
            <person name="Vergez L."/>
            <person name="Schmutz J."/>
            <person name="Larimer F."/>
            <person name="Land M."/>
            <person name="Hauser L."/>
            <person name="Kyrpides N."/>
            <person name="Lykidis A."/>
            <person name="Scott K.M."/>
            <person name="Sievert S."/>
            <person name="Kerfeld C."/>
            <person name="Freyermuth S."/>
            <person name="Dobrinski K."/>
            <person name="Boller A."/>
            <person name="Fitzpatrick K."/>
            <person name="Thoma P."/>
            <person name="Moore J."/>
            <person name="Richardson P."/>
        </authorList>
    </citation>
    <scope>NUCLEOTIDE SEQUENCE</scope>
    <source>
        <strain evidence="10">XCL-2</strain>
    </source>
</reference>
<evidence type="ECO:0000256" key="1">
    <source>
        <dbReference type="ARBA" id="ARBA00004162"/>
    </source>
</evidence>
<dbReference type="eggNOG" id="COG1360">
    <property type="taxonomic scope" value="Bacteria"/>
</dbReference>